<keyword evidence="2" id="KW-1185">Reference proteome</keyword>
<sequence length="177" mass="19666">MEFLLFSPLSPIPTAQIDITNRDDVLGTPSQSAIDSLFNTLAAVTANATACDVEIDPTLIDRPLGEGIGLRVVANFLEGLGAMQVRISYIFQHTLLQKEEANKTKQSKALEDWLSFIVSHFENNSRFQLVLTAPFEAVSDTQCNYRCPDNLPSSLFSLPSLVTLYNPDRSHRISPFY</sequence>
<proteinExistence type="predicted"/>
<accession>A0ABR5BPQ9</accession>
<evidence type="ECO:0000313" key="2">
    <source>
        <dbReference type="Proteomes" id="UP000054272"/>
    </source>
</evidence>
<organism evidence="1 2">
    <name type="scientific">Cryptococcus gattii EJB2</name>
    <dbReference type="NCBI Taxonomy" id="1296103"/>
    <lineage>
        <taxon>Eukaryota</taxon>
        <taxon>Fungi</taxon>
        <taxon>Dikarya</taxon>
        <taxon>Basidiomycota</taxon>
        <taxon>Agaricomycotina</taxon>
        <taxon>Tremellomycetes</taxon>
        <taxon>Tremellales</taxon>
        <taxon>Cryptococcaceae</taxon>
        <taxon>Cryptococcus</taxon>
        <taxon>Cryptococcus gattii species complex</taxon>
    </lineage>
</organism>
<reference evidence="1 2" key="1">
    <citation type="submission" date="2015-01" db="EMBL/GenBank/DDBJ databases">
        <title>The Genome Sequence of Cryptococcus gattii EJB2.</title>
        <authorList>
            <consortium name="The Broad Institute Genomics Platform"/>
            <person name="Cuomo C."/>
            <person name="Litvintseva A."/>
            <person name="Chen Y."/>
            <person name="Heitman J."/>
            <person name="Sun S."/>
            <person name="Springer D."/>
            <person name="Dromer F."/>
            <person name="Young S."/>
            <person name="Zeng Q."/>
            <person name="Gargeya S."/>
            <person name="Abouelleil A."/>
            <person name="Alvarado L."/>
            <person name="Chapman S.B."/>
            <person name="Gainer-Dewar J."/>
            <person name="Goldberg J."/>
            <person name="Griggs A."/>
            <person name="Gujja S."/>
            <person name="Hansen M."/>
            <person name="Howarth C."/>
            <person name="Imamovic A."/>
            <person name="Larimer J."/>
            <person name="Murphy C."/>
            <person name="Naylor J."/>
            <person name="Pearson M."/>
            <person name="Priest M."/>
            <person name="Roberts A."/>
            <person name="Saif S."/>
            <person name="Shea T."/>
            <person name="Sykes S."/>
            <person name="Wortman J."/>
            <person name="Nusbaum C."/>
            <person name="Birren B."/>
        </authorList>
    </citation>
    <scope>NUCLEOTIDE SEQUENCE [LARGE SCALE GENOMIC DNA]</scope>
    <source>
        <strain evidence="1 2">EJB2</strain>
    </source>
</reference>
<evidence type="ECO:0000313" key="1">
    <source>
        <dbReference type="EMBL" id="KIR77628.1"/>
    </source>
</evidence>
<name>A0ABR5BPQ9_9TREE</name>
<dbReference type="EMBL" id="KN848749">
    <property type="protein sequence ID" value="KIR77628.1"/>
    <property type="molecule type" value="Genomic_DNA"/>
</dbReference>
<dbReference type="Proteomes" id="UP000054272">
    <property type="component" value="Unassembled WGS sequence"/>
</dbReference>
<gene>
    <name evidence="1" type="ORF">I306_05364</name>
</gene>
<protein>
    <submittedName>
        <fullName evidence="1">Uncharacterized protein</fullName>
    </submittedName>
</protein>